<dbReference type="PANTHER" id="PTHR13774:SF32">
    <property type="entry name" value="ANTISENSE-ENHANCING SEQUENCE 1"/>
    <property type="match status" value="1"/>
</dbReference>
<evidence type="ECO:0000313" key="4">
    <source>
        <dbReference type="Proteomes" id="UP000500767"/>
    </source>
</evidence>
<evidence type="ECO:0000256" key="1">
    <source>
        <dbReference type="ARBA" id="ARBA00008270"/>
    </source>
</evidence>
<dbReference type="PIRSF" id="PIRSF016184">
    <property type="entry name" value="PhzC_PhzF"/>
    <property type="match status" value="1"/>
</dbReference>
<dbReference type="Gene3D" id="3.10.310.10">
    <property type="entry name" value="Diaminopimelate Epimerase, Chain A, domain 1"/>
    <property type="match status" value="2"/>
</dbReference>
<dbReference type="AlphaFoldDB" id="A0A6M8HW56"/>
<reference evidence="3 4" key="1">
    <citation type="journal article" date="2014" name="World J. Microbiol. Biotechnol.">
        <title>Biodiversity and physiological characteristics of Antarctic and Arctic lichens-associated bacteria.</title>
        <authorList>
            <person name="Lee Y.M."/>
            <person name="Kim E.H."/>
            <person name="Lee H.K."/>
            <person name="Hong S.G."/>
        </authorList>
    </citation>
    <scope>NUCLEOTIDE SEQUENCE [LARGE SCALE GENOMIC DNA]</scope>
    <source>
        <strain evidence="3 4">PAMC 26569</strain>
    </source>
</reference>
<evidence type="ECO:0000256" key="2">
    <source>
        <dbReference type="PIRSR" id="PIRSR016184-1"/>
    </source>
</evidence>
<dbReference type="SUPFAM" id="SSF54506">
    <property type="entry name" value="Diaminopimelate epimerase-like"/>
    <property type="match status" value="1"/>
</dbReference>
<comment type="similarity">
    <text evidence="1">Belongs to the PhzF family.</text>
</comment>
<gene>
    <name evidence="3" type="ORF">HN018_06315</name>
</gene>
<proteinExistence type="inferred from homology"/>
<dbReference type="GO" id="GO:0016853">
    <property type="term" value="F:isomerase activity"/>
    <property type="evidence" value="ECO:0007669"/>
    <property type="project" value="TreeGrafter"/>
</dbReference>
<protein>
    <submittedName>
        <fullName evidence="3">PhzF family phenazine biosynthesis protein</fullName>
    </submittedName>
</protein>
<sequence length="306" mass="32632">MKRRYITVDVFTDRLFGGNPLAVVLDAEGLSTAQMQSIAREFNYSETSFVLPPQDPGNDAWVRIFTPGQELPFAGHPNVGTGFVLGRLRPVPSGALLFEERAGLVAIRLLREGPEVIGAELTAPEPFSRRGHVDPALAAACLSLRPEDVATERHQPGIASTGLPFLVVELRSRDALRRARADHAVMAGTLPSHDVDGIYLYTRDIRPSDGDTQVQARMFAPADGIEEDPATGSATCAMAGLQAALLPDADLDLSLTVGQGVDMGRPSLLQARVIKRHGEIVRVHVGGTCVPVMEGSFELAGAPDAG</sequence>
<dbReference type="PANTHER" id="PTHR13774">
    <property type="entry name" value="PHENAZINE BIOSYNTHESIS PROTEIN"/>
    <property type="match status" value="1"/>
</dbReference>
<accession>A0A6M8HW56</accession>
<dbReference type="Pfam" id="PF02567">
    <property type="entry name" value="PhzC-PhzF"/>
    <property type="match status" value="1"/>
</dbReference>
<name>A0A6M8HW56_9PROT</name>
<dbReference type="GO" id="GO:0005737">
    <property type="term" value="C:cytoplasm"/>
    <property type="evidence" value="ECO:0007669"/>
    <property type="project" value="TreeGrafter"/>
</dbReference>
<dbReference type="KEGG" id="lck:HN018_06315"/>
<organism evidence="3 4">
    <name type="scientific">Lichenicola cladoniae</name>
    <dbReference type="NCBI Taxonomy" id="1484109"/>
    <lineage>
        <taxon>Bacteria</taxon>
        <taxon>Pseudomonadati</taxon>
        <taxon>Pseudomonadota</taxon>
        <taxon>Alphaproteobacteria</taxon>
        <taxon>Acetobacterales</taxon>
        <taxon>Acetobacteraceae</taxon>
        <taxon>Lichenicola</taxon>
    </lineage>
</organism>
<dbReference type="Proteomes" id="UP000500767">
    <property type="component" value="Chromosome"/>
</dbReference>
<feature type="active site" evidence="2">
    <location>
        <position position="46"/>
    </location>
</feature>
<evidence type="ECO:0000313" key="3">
    <source>
        <dbReference type="EMBL" id="QKE92476.1"/>
    </source>
</evidence>
<keyword evidence="4" id="KW-1185">Reference proteome</keyword>
<dbReference type="InterPro" id="IPR003719">
    <property type="entry name" value="Phenazine_PhzF-like"/>
</dbReference>
<dbReference type="EMBL" id="CP053708">
    <property type="protein sequence ID" value="QKE92476.1"/>
    <property type="molecule type" value="Genomic_DNA"/>
</dbReference>
<dbReference type="NCBIfam" id="TIGR00654">
    <property type="entry name" value="PhzF_family"/>
    <property type="match status" value="1"/>
</dbReference>